<organism evidence="2 3">
    <name type="scientific">Streptomyces kanamyceticus</name>
    <dbReference type="NCBI Taxonomy" id="1967"/>
    <lineage>
        <taxon>Bacteria</taxon>
        <taxon>Bacillati</taxon>
        <taxon>Actinomycetota</taxon>
        <taxon>Actinomycetes</taxon>
        <taxon>Kitasatosporales</taxon>
        <taxon>Streptomycetaceae</taxon>
        <taxon>Streptomyces</taxon>
    </lineage>
</organism>
<protein>
    <submittedName>
        <fullName evidence="2">Sel1 repeat family protein</fullName>
    </submittedName>
</protein>
<dbReference type="InterPro" id="IPR019734">
    <property type="entry name" value="TPR_rpt"/>
</dbReference>
<dbReference type="Pfam" id="PF13432">
    <property type="entry name" value="TPR_16"/>
    <property type="match status" value="5"/>
</dbReference>
<dbReference type="InterPro" id="IPR011990">
    <property type="entry name" value="TPR-like_helical_dom_sf"/>
</dbReference>
<feature type="repeat" description="TPR" evidence="1">
    <location>
        <begin position="633"/>
        <end position="666"/>
    </location>
</feature>
<reference evidence="2 3" key="1">
    <citation type="submission" date="2017-09" db="EMBL/GenBank/DDBJ databases">
        <authorList>
            <person name="Lee N."/>
            <person name="Cho B.-K."/>
        </authorList>
    </citation>
    <scope>NUCLEOTIDE SEQUENCE [LARGE SCALE GENOMIC DNA]</scope>
    <source>
        <strain evidence="2 3">ATCC 12853</strain>
    </source>
</reference>
<dbReference type="SMART" id="SM00028">
    <property type="entry name" value="TPR"/>
    <property type="match status" value="7"/>
</dbReference>
<dbReference type="KEGG" id="ska:CP970_31585"/>
<dbReference type="Gene3D" id="1.25.40.10">
    <property type="entry name" value="Tetratricopeptide repeat domain"/>
    <property type="match status" value="2"/>
</dbReference>
<sequence length="773" mass="82471">MASLVAASGVLVALWTPTLNAWATAMANRTIRSAESAAQAKDALERMPGEGKILLSEEIADRAQLGIHEALPLPEGAAEELGLSPDLPSYVPRDIDADLRATLQAMTTTGGFVLLIGPAAAGKTRCAWETIRAVLPNWHFLMPATAADLTALVSSGADLKHRVIWLNETQQFLTGTDPLRAATLRRILADRAHPTILIGTIWPDIDAQLRAPARGEEGNGAGEDLNQNSRDVLELARRFRLVSWSQKERERAEVLAASDPRIAQAARHHGPTGLTQVLSAAPELIYRWELGDNPYGQAVITAAVAARRCGHPPLLPRPLLAELAQEYLTGPQLAAAEDTWFLVALEWACEPVLHSGGIAPLQPHAEAIGQTVSYTVSDILVDHTDRDLPGAPEEIPARIWSRLIAISSVRACMSIANTAYFANRLDHAHTALQRPADAGQAVSMYNLGFLLKEQGDTEAALTSFTRAADLGNTNAMNHLGALLKEQGDTEAALTWHTRAADLGNTNAMIHLGVLLKEQGDTEAALTWHTRAADLGNISAMFNLGVLLAEQGDTEAALTWHTRAADLGNTNAMNHLGVLLKEQGNTEAALTSFTRAADLGNTNAMFNLGVLLAEQGDTEAVLTWHTRAADLGNISAMFNLGVLLAEQGDTEAALTSFTRAADLGNISAMFNLGVLLAEQGNTEAALTWHTRAADLGNISAMNNLGTLLAEQGNTEAALTSFTRAADLGDTNAMNNLGVLLAEQDDTEAALTWFTRAADLGHTNAMNNLASLKED</sequence>
<dbReference type="InterPro" id="IPR006597">
    <property type="entry name" value="Sel1-like"/>
</dbReference>
<dbReference type="Proteomes" id="UP000325529">
    <property type="component" value="Chromosome"/>
</dbReference>
<dbReference type="SUPFAM" id="SSF81901">
    <property type="entry name" value="HCP-like"/>
    <property type="match status" value="1"/>
</dbReference>
<dbReference type="PROSITE" id="PS50005">
    <property type="entry name" value="TPR"/>
    <property type="match status" value="4"/>
</dbReference>
<keyword evidence="1" id="KW-0802">TPR repeat</keyword>
<dbReference type="SUPFAM" id="SSF48452">
    <property type="entry name" value="TPR-like"/>
    <property type="match status" value="1"/>
</dbReference>
<feature type="repeat" description="TPR" evidence="1">
    <location>
        <begin position="441"/>
        <end position="474"/>
    </location>
</feature>
<evidence type="ECO:0000256" key="1">
    <source>
        <dbReference type="PROSITE-ProRule" id="PRU00339"/>
    </source>
</evidence>
<keyword evidence="3" id="KW-1185">Reference proteome</keyword>
<accession>A0A5J6GLI2</accession>
<feature type="repeat" description="TPR" evidence="1">
    <location>
        <begin position="697"/>
        <end position="730"/>
    </location>
</feature>
<gene>
    <name evidence="2" type="ORF">CP970_31585</name>
</gene>
<dbReference type="InterPro" id="IPR050767">
    <property type="entry name" value="Sel1_AlgK"/>
</dbReference>
<evidence type="ECO:0000313" key="2">
    <source>
        <dbReference type="EMBL" id="QEU94825.1"/>
    </source>
</evidence>
<dbReference type="AlphaFoldDB" id="A0A5J6GLI2"/>
<feature type="repeat" description="TPR" evidence="1">
    <location>
        <begin position="569"/>
        <end position="602"/>
    </location>
</feature>
<dbReference type="EMBL" id="CP023699">
    <property type="protein sequence ID" value="QEU94825.1"/>
    <property type="molecule type" value="Genomic_DNA"/>
</dbReference>
<dbReference type="PANTHER" id="PTHR11102">
    <property type="entry name" value="SEL-1-LIKE PROTEIN"/>
    <property type="match status" value="1"/>
</dbReference>
<name>A0A5J6GLI2_STRKN</name>
<dbReference type="SMART" id="SM00671">
    <property type="entry name" value="SEL1"/>
    <property type="match status" value="10"/>
</dbReference>
<proteinExistence type="predicted"/>
<evidence type="ECO:0000313" key="3">
    <source>
        <dbReference type="Proteomes" id="UP000325529"/>
    </source>
</evidence>
<dbReference type="PANTHER" id="PTHR11102:SF160">
    <property type="entry name" value="ERAD-ASSOCIATED E3 UBIQUITIN-PROTEIN LIGASE COMPONENT HRD3"/>
    <property type="match status" value="1"/>
</dbReference>